<dbReference type="InterPro" id="IPR050090">
    <property type="entry name" value="Tyrosine_recombinase_XerCD"/>
</dbReference>
<gene>
    <name evidence="3" type="ORF">OBE_02783</name>
</gene>
<evidence type="ECO:0000259" key="2">
    <source>
        <dbReference type="PROSITE" id="PS51898"/>
    </source>
</evidence>
<feature type="non-terminal residue" evidence="3">
    <location>
        <position position="1"/>
    </location>
</feature>
<reference evidence="3" key="1">
    <citation type="journal article" date="2013" name="Environ. Microbiol.">
        <title>Microbiota from the distal guts of lean and obese adolescents exhibit partial functional redundancy besides clear differences in community structure.</title>
        <authorList>
            <person name="Ferrer M."/>
            <person name="Ruiz A."/>
            <person name="Lanza F."/>
            <person name="Haange S.B."/>
            <person name="Oberbach A."/>
            <person name="Till H."/>
            <person name="Bargiela R."/>
            <person name="Campoy C."/>
            <person name="Segura M.T."/>
            <person name="Richter M."/>
            <person name="von Bergen M."/>
            <person name="Seifert J."/>
            <person name="Suarez A."/>
        </authorList>
    </citation>
    <scope>NUCLEOTIDE SEQUENCE</scope>
</reference>
<comment type="caution">
    <text evidence="3">The sequence shown here is derived from an EMBL/GenBank/DDBJ whole genome shotgun (WGS) entry which is preliminary data.</text>
</comment>
<dbReference type="SUPFAM" id="SSF56349">
    <property type="entry name" value="DNA breaking-rejoining enzymes"/>
    <property type="match status" value="1"/>
</dbReference>
<name>K1TSB9_9ZZZZ</name>
<dbReference type="Gene3D" id="1.10.443.10">
    <property type="entry name" value="Intergrase catalytic core"/>
    <property type="match status" value="1"/>
</dbReference>
<proteinExistence type="predicted"/>
<organism evidence="3">
    <name type="scientific">human gut metagenome</name>
    <dbReference type="NCBI Taxonomy" id="408170"/>
    <lineage>
        <taxon>unclassified sequences</taxon>
        <taxon>metagenomes</taxon>
        <taxon>organismal metagenomes</taxon>
    </lineage>
</organism>
<dbReference type="CDD" id="cd01189">
    <property type="entry name" value="INT_ICEBs1_C_like"/>
    <property type="match status" value="1"/>
</dbReference>
<dbReference type="GO" id="GO:0003677">
    <property type="term" value="F:DNA binding"/>
    <property type="evidence" value="ECO:0007669"/>
    <property type="project" value="InterPro"/>
</dbReference>
<sequence length="103" mass="11618">HGKHPENPYMFPSLATGEMYYPDSVVNLHKKILKDAGLPHIRFHDLRHTFATLALQNGVDVKTVSSMLGHYDAGFTLRTYTHATRQKQDEAAQTMGSFMAQVM</sequence>
<dbReference type="PANTHER" id="PTHR30349:SF64">
    <property type="entry name" value="PROPHAGE INTEGRASE INTD-RELATED"/>
    <property type="match status" value="1"/>
</dbReference>
<feature type="domain" description="Tyr recombinase" evidence="2">
    <location>
        <begin position="1"/>
        <end position="93"/>
    </location>
</feature>
<protein>
    <submittedName>
        <fullName evidence="3">Protein containing Integrase, catalytic core, phage domain protein</fullName>
    </submittedName>
</protein>
<dbReference type="PANTHER" id="PTHR30349">
    <property type="entry name" value="PHAGE INTEGRASE-RELATED"/>
    <property type="match status" value="1"/>
</dbReference>
<dbReference type="PROSITE" id="PS51898">
    <property type="entry name" value="TYR_RECOMBINASE"/>
    <property type="match status" value="1"/>
</dbReference>
<dbReference type="InterPro" id="IPR002104">
    <property type="entry name" value="Integrase_catalytic"/>
</dbReference>
<dbReference type="Pfam" id="PF00589">
    <property type="entry name" value="Phage_integrase"/>
    <property type="match status" value="1"/>
</dbReference>
<dbReference type="GO" id="GO:0006310">
    <property type="term" value="P:DNA recombination"/>
    <property type="evidence" value="ECO:0007669"/>
    <property type="project" value="UniProtKB-KW"/>
</dbReference>
<evidence type="ECO:0000313" key="3">
    <source>
        <dbReference type="EMBL" id="EKC72653.1"/>
    </source>
</evidence>
<keyword evidence="1" id="KW-0233">DNA recombination</keyword>
<accession>K1TSB9</accession>
<dbReference type="AlphaFoldDB" id="K1TSB9"/>
<evidence type="ECO:0000256" key="1">
    <source>
        <dbReference type="ARBA" id="ARBA00023172"/>
    </source>
</evidence>
<dbReference type="InterPro" id="IPR013762">
    <property type="entry name" value="Integrase-like_cat_sf"/>
</dbReference>
<dbReference type="GO" id="GO:0015074">
    <property type="term" value="P:DNA integration"/>
    <property type="evidence" value="ECO:0007669"/>
    <property type="project" value="InterPro"/>
</dbReference>
<dbReference type="EMBL" id="AJWZ01001829">
    <property type="protein sequence ID" value="EKC72653.1"/>
    <property type="molecule type" value="Genomic_DNA"/>
</dbReference>
<dbReference type="InterPro" id="IPR011010">
    <property type="entry name" value="DNA_brk_join_enz"/>
</dbReference>